<dbReference type="NCBIfam" id="TIGR01841">
    <property type="entry name" value="phasin"/>
    <property type="match status" value="1"/>
</dbReference>
<geneLocation type="plasmid" evidence="2 3">
    <name>unnamed1</name>
</geneLocation>
<proteinExistence type="predicted"/>
<dbReference type="OrthoDB" id="9812006at2"/>
<dbReference type="InterPro" id="IPR010127">
    <property type="entry name" value="Phasin_subfam-1"/>
</dbReference>
<evidence type="ECO:0000259" key="1">
    <source>
        <dbReference type="Pfam" id="PF09361"/>
    </source>
</evidence>
<name>A0A1D7UCC9_9HYPH</name>
<feature type="domain" description="Phasin" evidence="1">
    <location>
        <begin position="32"/>
        <end position="124"/>
    </location>
</feature>
<sequence length="141" mass="15763">MAKSIETDINSVTEQVKEMVEKFKMPGVDAQALIEQQRKNLDAAVEATRIATKGTHSVAERQLQLFHAASTQLLSMFTEAKLKPDERTELAKKAFDAALAGSRELYDITAKASEDAFAVARQRVTEGVEQFRKHLDRRDAK</sequence>
<accession>A0A1D7UCC9</accession>
<dbReference type="RefSeq" id="WP_069694212.1">
    <property type="nucleotide sequence ID" value="NZ_CP017148.1"/>
</dbReference>
<dbReference type="InterPro" id="IPR018968">
    <property type="entry name" value="Phasin"/>
</dbReference>
<dbReference type="Proteomes" id="UP000094969">
    <property type="component" value="Plasmid unnamed1"/>
</dbReference>
<evidence type="ECO:0000313" key="3">
    <source>
        <dbReference type="Proteomes" id="UP000094969"/>
    </source>
</evidence>
<protein>
    <recommendedName>
        <fullName evidence="1">Phasin domain-containing protein</fullName>
    </recommendedName>
</protein>
<keyword evidence="3" id="KW-1185">Reference proteome</keyword>
<gene>
    <name evidence="2" type="ORF">BHK69_30425</name>
</gene>
<evidence type="ECO:0000313" key="2">
    <source>
        <dbReference type="EMBL" id="AOO85029.1"/>
    </source>
</evidence>
<keyword evidence="2" id="KW-0614">Plasmid</keyword>
<dbReference type="AlphaFoldDB" id="A0A1D7UCC9"/>
<dbReference type="Pfam" id="PF09361">
    <property type="entry name" value="Phasin_2"/>
    <property type="match status" value="1"/>
</dbReference>
<dbReference type="KEGG" id="bvv:BHK69_30425"/>
<dbReference type="EMBL" id="CP017148">
    <property type="protein sequence ID" value="AOO85029.1"/>
    <property type="molecule type" value="Genomic_DNA"/>
</dbReference>
<organism evidence="2 3">
    <name type="scientific">Bosea vaviloviae</name>
    <dbReference type="NCBI Taxonomy" id="1526658"/>
    <lineage>
        <taxon>Bacteria</taxon>
        <taxon>Pseudomonadati</taxon>
        <taxon>Pseudomonadota</taxon>
        <taxon>Alphaproteobacteria</taxon>
        <taxon>Hyphomicrobiales</taxon>
        <taxon>Boseaceae</taxon>
        <taxon>Bosea</taxon>
    </lineage>
</organism>
<reference evidence="2 3" key="1">
    <citation type="journal article" date="2015" name="Antonie Van Leeuwenhoek">
        <title>Bosea vaviloviae sp. nov., a new species of slow-growing rhizobia isolated from nodules of the relict species Vavilovia formosa (Stev.) Fed.</title>
        <authorList>
            <person name="Safronova V.I."/>
            <person name="Kuznetsova I.G."/>
            <person name="Sazanova A.L."/>
            <person name="Kimeklis A.K."/>
            <person name="Belimov A.A."/>
            <person name="Andronov E.E."/>
            <person name="Pinaev A.G."/>
            <person name="Chizhevskaya E.P."/>
            <person name="Pukhaev A.R."/>
            <person name="Popov K.P."/>
            <person name="Willems A."/>
            <person name="Tikhonovich I.A."/>
        </authorList>
    </citation>
    <scope>NUCLEOTIDE SEQUENCE [LARGE SCALE GENOMIC DNA]</scope>
    <source>
        <strain evidence="2 3">Vaf18</strain>
        <plasmid evidence="2">unnamed1</plasmid>
    </source>
</reference>